<dbReference type="RefSeq" id="WP_094279523.1">
    <property type="nucleotide sequence ID" value="NZ_NQJF01000016.1"/>
</dbReference>
<gene>
    <name evidence="1" type="ORF">B6S09_16120</name>
</gene>
<organism evidence="1 2">
    <name type="scientific">Oceanimonas baumannii</name>
    <dbReference type="NCBI Taxonomy" id="129578"/>
    <lineage>
        <taxon>Bacteria</taxon>
        <taxon>Pseudomonadati</taxon>
        <taxon>Pseudomonadota</taxon>
        <taxon>Gammaproteobacteria</taxon>
        <taxon>Aeromonadales</taxon>
        <taxon>Aeromonadaceae</taxon>
        <taxon>Oceanimonas</taxon>
    </lineage>
</organism>
<dbReference type="AlphaFoldDB" id="A0A235CA40"/>
<reference evidence="1 2" key="1">
    <citation type="submission" date="2017-08" db="EMBL/GenBank/DDBJ databases">
        <title>Draft Genome Sequence of the Marine Bacterium Oceanimonas baumannii ATCC 700832.</title>
        <authorList>
            <person name="Mcclelland W.D."/>
            <person name="Brennan M.A."/>
            <person name="Trachtenberg A.M."/>
            <person name="Maclea K.S."/>
        </authorList>
    </citation>
    <scope>NUCLEOTIDE SEQUENCE [LARGE SCALE GENOMIC DNA]</scope>
    <source>
        <strain evidence="1 2">ATCC 700832</strain>
    </source>
</reference>
<accession>A0A235CA40</accession>
<dbReference type="Proteomes" id="UP000243640">
    <property type="component" value="Unassembled WGS sequence"/>
</dbReference>
<proteinExistence type="predicted"/>
<name>A0A235CA40_9GAMM</name>
<sequence length="83" mass="9766">MKKPPVVGRHTPLFLLVNVIARRRDSTLQYEIVLEWLQPVTAQAIIEAGSDQELTVIYAPYVRFRRAKPVFNYFTYVWQCIQL</sequence>
<comment type="caution">
    <text evidence="1">The sequence shown here is derived from an EMBL/GenBank/DDBJ whole genome shotgun (WGS) entry which is preliminary data.</text>
</comment>
<protein>
    <submittedName>
        <fullName evidence="1">Uncharacterized protein</fullName>
    </submittedName>
</protein>
<evidence type="ECO:0000313" key="1">
    <source>
        <dbReference type="EMBL" id="OYD21304.1"/>
    </source>
</evidence>
<evidence type="ECO:0000313" key="2">
    <source>
        <dbReference type="Proteomes" id="UP000243640"/>
    </source>
</evidence>
<dbReference type="EMBL" id="NQJF01000016">
    <property type="protein sequence ID" value="OYD21304.1"/>
    <property type="molecule type" value="Genomic_DNA"/>
</dbReference>